<dbReference type="Gene3D" id="2.40.160.120">
    <property type="match status" value="1"/>
</dbReference>
<dbReference type="Pfam" id="PF01237">
    <property type="entry name" value="Oxysterol_BP"/>
    <property type="match status" value="1"/>
</dbReference>
<dbReference type="Proteomes" id="UP000766486">
    <property type="component" value="Unassembled WGS sequence"/>
</dbReference>
<dbReference type="PANTHER" id="PTHR10972">
    <property type="entry name" value="OXYSTEROL-BINDING PROTEIN-RELATED"/>
    <property type="match status" value="1"/>
</dbReference>
<dbReference type="PROSITE" id="PS01013">
    <property type="entry name" value="OSBP"/>
    <property type="match status" value="1"/>
</dbReference>
<evidence type="ECO:0008006" key="5">
    <source>
        <dbReference type="Google" id="ProtNLM"/>
    </source>
</evidence>
<evidence type="ECO:0000256" key="1">
    <source>
        <dbReference type="ARBA" id="ARBA00008842"/>
    </source>
</evidence>
<comment type="caution">
    <text evidence="3">The sequence shown here is derived from an EMBL/GenBank/DDBJ whole genome shotgun (WGS) entry which is preliminary data.</text>
</comment>
<protein>
    <recommendedName>
        <fullName evidence="5">Oxysterol-binding protein</fullName>
    </recommendedName>
</protein>
<accession>A0ABY6UDI2</accession>
<dbReference type="PANTHER" id="PTHR10972:SF92">
    <property type="entry name" value="OXYSTEROL BINDING PROTEIN"/>
    <property type="match status" value="1"/>
</dbReference>
<dbReference type="SUPFAM" id="SSF144000">
    <property type="entry name" value="Oxysterol-binding protein-like"/>
    <property type="match status" value="1"/>
</dbReference>
<name>A0ABY6UDI2_BIOOC</name>
<dbReference type="InterPro" id="IPR037239">
    <property type="entry name" value="OSBP_sf"/>
</dbReference>
<sequence>MAELASQLQDFLAVLVSTRGDLASISAPPFLLAPFSVVEVAGAWLQRPSLIASVAREPAPERRALMILKWILASHKSQFYLGGSPSGGLKKPLNAFLGEIFLARFVEDDVNFHLVSEQVSHHPPITAVHMWDESTGISATGYVRVQMKFSSGVIVRQIGHVVVHVPQFDERYIIPFPSATVKGFLSGQLYPELFGTYKIISSSGYVSEITYSGKGFFGQGQRNSFNARVYHQADAMNPLYTASGQWIGKFSMREARTGDLIEEYDCLGSGNVANPVVTATEEQDAWESRRVWQEAISALKQNNFQKVLAEKHKVEMSQRALRAQEAQSGQVWKPLLFRPMQGEYKVFDSLTSEIQWELHADETKGVWEPDVEKIKNLKKPFRGDTTPLG</sequence>
<gene>
    <name evidence="3" type="ORF">CLO192961_LOCUS245183</name>
</gene>
<evidence type="ECO:0000313" key="3">
    <source>
        <dbReference type="EMBL" id="VUC28793.1"/>
    </source>
</evidence>
<reference evidence="3 4" key="1">
    <citation type="submission" date="2019-06" db="EMBL/GenBank/DDBJ databases">
        <authorList>
            <person name="Broberg M."/>
        </authorList>
    </citation>
    <scope>NUCLEOTIDE SEQUENCE [LARGE SCALE GENOMIC DNA]</scope>
</reference>
<evidence type="ECO:0000256" key="2">
    <source>
        <dbReference type="RuleBase" id="RU003844"/>
    </source>
</evidence>
<dbReference type="InterPro" id="IPR018494">
    <property type="entry name" value="Oxysterol-bd_CS"/>
</dbReference>
<dbReference type="EMBL" id="CABFNS010000794">
    <property type="protein sequence ID" value="VUC28793.1"/>
    <property type="molecule type" value="Genomic_DNA"/>
</dbReference>
<dbReference type="InterPro" id="IPR000648">
    <property type="entry name" value="Oxysterol-bd"/>
</dbReference>
<organism evidence="3 4">
    <name type="scientific">Bionectria ochroleuca</name>
    <name type="common">Gliocladium roseum</name>
    <dbReference type="NCBI Taxonomy" id="29856"/>
    <lineage>
        <taxon>Eukaryota</taxon>
        <taxon>Fungi</taxon>
        <taxon>Dikarya</taxon>
        <taxon>Ascomycota</taxon>
        <taxon>Pezizomycotina</taxon>
        <taxon>Sordariomycetes</taxon>
        <taxon>Hypocreomycetidae</taxon>
        <taxon>Hypocreales</taxon>
        <taxon>Bionectriaceae</taxon>
        <taxon>Clonostachys</taxon>
    </lineage>
</organism>
<proteinExistence type="inferred from homology"/>
<evidence type="ECO:0000313" key="4">
    <source>
        <dbReference type="Proteomes" id="UP000766486"/>
    </source>
</evidence>
<keyword evidence="4" id="KW-1185">Reference proteome</keyword>
<dbReference type="Gene3D" id="1.10.287.2720">
    <property type="match status" value="1"/>
</dbReference>
<comment type="similarity">
    <text evidence="1 2">Belongs to the OSBP family.</text>
</comment>
<dbReference type="Gene3D" id="3.30.70.3490">
    <property type="match status" value="1"/>
</dbReference>